<name>A0A0L6V9S9_9BASI</name>
<keyword evidence="3" id="KW-1185">Reference proteome</keyword>
<feature type="transmembrane region" description="Helical" evidence="1">
    <location>
        <begin position="298"/>
        <end position="321"/>
    </location>
</feature>
<reference evidence="2 3" key="1">
    <citation type="submission" date="2015-08" db="EMBL/GenBank/DDBJ databases">
        <title>Next Generation Sequencing and Analysis of the Genome of Puccinia sorghi L Schw, the Causal Agent of Maize Common Rust.</title>
        <authorList>
            <person name="Rochi L."/>
            <person name="Burguener G."/>
            <person name="Darino M."/>
            <person name="Turjanski A."/>
            <person name="Kreff E."/>
            <person name="Dieguez M.J."/>
            <person name="Sacco F."/>
        </authorList>
    </citation>
    <scope>NUCLEOTIDE SEQUENCE [LARGE SCALE GENOMIC DNA]</scope>
    <source>
        <strain evidence="2 3">RO10H11247</strain>
    </source>
</reference>
<sequence length="721" mass="81495">MSFFGPFYILINVLYFFCYLFSRSVVSQKNGKFCSSSCDVSKSPQLNWHHIGNGQLRSNIHGLFMTAYENTGQMLHSSQQGVFIKPFFYMVNSSLQDWKFLKPMSALSQHLHVEPVTRPKAKATCTHCLVRYKGAPLYLNVCSLPSLWRIHASTKLNEAHPAPEHVFLPHWIKTRFIFVIFQTTTKKQVVRWVQDCLMKMVFEWFSFLFESGILYALIHVRIMTFLSAHKFHNPPQPPPPLHLHHSCSFSCPVSFPVPVPPTHQSGPAWSLVFTPGGWLSLLVTSSCSWLLGVFPGHWLLLLVVGALPWSVTGCLIVFWLGSTLCLIRMTQRMWSLVVAPGSRLSLLVIGSCSRLSVISSFCHIDWIHQQAIGPITLSSFNHPIHPHQQTPHLLFNITSHLVQLQPVFLALSRGGVSELWNSSLLTCCPYNLNHNPPYFSTIPVPVPVLSPFHIVPVPCSSYLFLVPVTFPVLFIVWAVLLCLLSRPALDLARGLSSCGYLSLLLMDEINYRSSRLERRQFKHTPKTVETVWRQSSRLGRQRLKHTPEYQGGVEEKTEKKLRRNTTGNREFKPNRTAGESFKLNTFNLTPLKLLFPLKIPTEILKIHVIIMLLVQAFHYHVCAVLNLSQVTESLCWNPLCCLSPSSVLHSIPRSLTLSSHLSGLIQFPSSSVLAQHSACPLQSIKLALNHFHRSLSSLLALAQCQLATMQSQTVIVQTEIN</sequence>
<dbReference type="AlphaFoldDB" id="A0A0L6V9S9"/>
<dbReference type="Proteomes" id="UP000037035">
    <property type="component" value="Unassembled WGS sequence"/>
</dbReference>
<evidence type="ECO:0000313" key="3">
    <source>
        <dbReference type="Proteomes" id="UP000037035"/>
    </source>
</evidence>
<feature type="transmembrane region" description="Helical" evidence="1">
    <location>
        <begin position="462"/>
        <end position="484"/>
    </location>
</feature>
<evidence type="ECO:0000313" key="2">
    <source>
        <dbReference type="EMBL" id="KNZ57464.1"/>
    </source>
</evidence>
<keyword evidence="1" id="KW-1133">Transmembrane helix</keyword>
<protein>
    <submittedName>
        <fullName evidence="2">Putative signal peptide protein</fullName>
    </submittedName>
</protein>
<accession>A0A0L6V9S9</accession>
<proteinExistence type="predicted"/>
<keyword evidence="1" id="KW-0472">Membrane</keyword>
<feature type="transmembrane region" description="Helical" evidence="1">
    <location>
        <begin position="207"/>
        <end position="228"/>
    </location>
</feature>
<feature type="transmembrane region" description="Helical" evidence="1">
    <location>
        <begin position="268"/>
        <end position="291"/>
    </location>
</feature>
<gene>
    <name evidence="2" type="ORF">VP01_2151g2</name>
</gene>
<organism evidence="2 3">
    <name type="scientific">Puccinia sorghi</name>
    <dbReference type="NCBI Taxonomy" id="27349"/>
    <lineage>
        <taxon>Eukaryota</taxon>
        <taxon>Fungi</taxon>
        <taxon>Dikarya</taxon>
        <taxon>Basidiomycota</taxon>
        <taxon>Pucciniomycotina</taxon>
        <taxon>Pucciniomycetes</taxon>
        <taxon>Pucciniales</taxon>
        <taxon>Pucciniaceae</taxon>
        <taxon>Puccinia</taxon>
    </lineage>
</organism>
<dbReference type="EMBL" id="LAVV01007005">
    <property type="protein sequence ID" value="KNZ57464.1"/>
    <property type="molecule type" value="Genomic_DNA"/>
</dbReference>
<dbReference type="VEuPathDB" id="FungiDB:VP01_2151g2"/>
<comment type="caution">
    <text evidence="2">The sequence shown here is derived from an EMBL/GenBank/DDBJ whole genome shotgun (WGS) entry which is preliminary data.</text>
</comment>
<evidence type="ECO:0000256" key="1">
    <source>
        <dbReference type="SAM" id="Phobius"/>
    </source>
</evidence>
<keyword evidence="1" id="KW-0812">Transmembrane</keyword>
<feature type="transmembrane region" description="Helical" evidence="1">
    <location>
        <begin position="6"/>
        <end position="22"/>
    </location>
</feature>